<sequence length="383" mass="44796">MAEFKDPFIMLRTIVFINMNSYKVLKVCNILLIVLYSLIHCLLIYYMFKNVNINLVIRYSPAMLLSILAIIGAVFSVFKEKDVLEIDKVFHKTRWSLNMITEDAQNMLKRKCLIVNACILFLLLVIVAMFIINAPCFGNQREIFICIQVFEEYFGKWSSIPYYFYFFGYPFLYYNFFKGWMAFVYAILETQLQFLMLEAYLCEIYHTDNVKNWKYLHDTHYQEEIGKSLRLCIAHHNVLKKMFKMVVNITDTAMPFFLLLGSLILISAFAFIINFVDTMTTILKIRIFISAIVMVSITMLLSWIGQQLINVTSDIFFTLGGAPWYYWNLKNVKILLIFLTNCTKNESIILAGICLDYQMCISLFQLAVSYALVLLNLRKSSLV</sequence>
<feature type="transmembrane region" description="Helical" evidence="10">
    <location>
        <begin position="162"/>
        <end position="188"/>
    </location>
</feature>
<evidence type="ECO:0000256" key="1">
    <source>
        <dbReference type="ARBA" id="ARBA00004651"/>
    </source>
</evidence>
<feature type="transmembrane region" description="Helical" evidence="10">
    <location>
        <begin position="347"/>
        <end position="375"/>
    </location>
</feature>
<evidence type="ECO:0000256" key="8">
    <source>
        <dbReference type="ARBA" id="ARBA00023170"/>
    </source>
</evidence>
<proteinExistence type="inferred from homology"/>
<dbReference type="GO" id="GO:0005549">
    <property type="term" value="F:odorant binding"/>
    <property type="evidence" value="ECO:0007669"/>
    <property type="project" value="InterPro"/>
</dbReference>
<evidence type="ECO:0000313" key="12">
    <source>
        <dbReference type="Proteomes" id="UP000007266"/>
    </source>
</evidence>
<evidence type="ECO:0000256" key="6">
    <source>
        <dbReference type="ARBA" id="ARBA00022989"/>
    </source>
</evidence>
<dbReference type="Proteomes" id="UP000007266">
    <property type="component" value="Linkage group 3"/>
</dbReference>
<dbReference type="PANTHER" id="PTHR21137">
    <property type="entry name" value="ODORANT RECEPTOR"/>
    <property type="match status" value="1"/>
</dbReference>
<dbReference type="GO" id="GO:0004984">
    <property type="term" value="F:olfactory receptor activity"/>
    <property type="evidence" value="ECO:0000318"/>
    <property type="project" value="GO_Central"/>
</dbReference>
<keyword evidence="3 10" id="KW-0716">Sensory transduction</keyword>
<comment type="subcellular location">
    <subcellularLocation>
        <location evidence="1 10">Cell membrane</location>
        <topology evidence="1 10">Multi-pass membrane protein</topology>
    </subcellularLocation>
</comment>
<feature type="transmembrane region" description="Helical" evidence="10">
    <location>
        <begin position="308"/>
        <end position="327"/>
    </location>
</feature>
<dbReference type="HOGENOM" id="CLU_059644_0_0_1"/>
<evidence type="ECO:0000256" key="5">
    <source>
        <dbReference type="ARBA" id="ARBA00022725"/>
    </source>
</evidence>
<feature type="transmembrane region" description="Helical" evidence="10">
    <location>
        <begin position="282"/>
        <end position="301"/>
    </location>
</feature>
<dbReference type="GO" id="GO:0007165">
    <property type="term" value="P:signal transduction"/>
    <property type="evidence" value="ECO:0007669"/>
    <property type="project" value="UniProtKB-KW"/>
</dbReference>
<keyword evidence="7 10" id="KW-0472">Membrane</keyword>
<accession>D6WHL7</accession>
<protein>
    <recommendedName>
        <fullName evidence="10">Odorant receptor</fullName>
    </recommendedName>
</protein>
<dbReference type="InParanoid" id="D6WHL7"/>
<keyword evidence="2" id="KW-1003">Cell membrane</keyword>
<feature type="transmembrane region" description="Helical" evidence="10">
    <location>
        <begin position="27"/>
        <end position="48"/>
    </location>
</feature>
<keyword evidence="5 10" id="KW-0552">Olfaction</keyword>
<keyword evidence="12" id="KW-1185">Reference proteome</keyword>
<reference evidence="11 12" key="1">
    <citation type="journal article" date="2008" name="Nature">
        <title>The genome of the model beetle and pest Tribolium castaneum.</title>
        <authorList>
            <consortium name="Tribolium Genome Sequencing Consortium"/>
            <person name="Richards S."/>
            <person name="Gibbs R.A."/>
            <person name="Weinstock G.M."/>
            <person name="Brown S.J."/>
            <person name="Denell R."/>
            <person name="Beeman R.W."/>
            <person name="Gibbs R."/>
            <person name="Beeman R.W."/>
            <person name="Brown S.J."/>
            <person name="Bucher G."/>
            <person name="Friedrich M."/>
            <person name="Grimmelikhuijzen C.J."/>
            <person name="Klingler M."/>
            <person name="Lorenzen M."/>
            <person name="Richards S."/>
            <person name="Roth S."/>
            <person name="Schroder R."/>
            <person name="Tautz D."/>
            <person name="Zdobnov E.M."/>
            <person name="Muzny D."/>
            <person name="Gibbs R.A."/>
            <person name="Weinstock G.M."/>
            <person name="Attaway T."/>
            <person name="Bell S."/>
            <person name="Buhay C.J."/>
            <person name="Chandrabose M.N."/>
            <person name="Chavez D."/>
            <person name="Clerk-Blankenburg K.P."/>
            <person name="Cree A."/>
            <person name="Dao M."/>
            <person name="Davis C."/>
            <person name="Chacko J."/>
            <person name="Dinh H."/>
            <person name="Dugan-Rocha S."/>
            <person name="Fowler G."/>
            <person name="Garner T.T."/>
            <person name="Garnes J."/>
            <person name="Gnirke A."/>
            <person name="Hawes A."/>
            <person name="Hernandez J."/>
            <person name="Hines S."/>
            <person name="Holder M."/>
            <person name="Hume J."/>
            <person name="Jhangiani S.N."/>
            <person name="Joshi V."/>
            <person name="Khan Z.M."/>
            <person name="Jackson L."/>
            <person name="Kovar C."/>
            <person name="Kowis A."/>
            <person name="Lee S."/>
            <person name="Lewis L.R."/>
            <person name="Margolis J."/>
            <person name="Morgan M."/>
            <person name="Nazareth L.V."/>
            <person name="Nguyen N."/>
            <person name="Okwuonu G."/>
            <person name="Parker D."/>
            <person name="Richards S."/>
            <person name="Ruiz S.J."/>
            <person name="Santibanez J."/>
            <person name="Savard J."/>
            <person name="Scherer S.E."/>
            <person name="Schneider B."/>
            <person name="Sodergren E."/>
            <person name="Tautz D."/>
            <person name="Vattahil S."/>
            <person name="Villasana D."/>
            <person name="White C.S."/>
            <person name="Wright R."/>
            <person name="Park Y."/>
            <person name="Beeman R.W."/>
            <person name="Lord J."/>
            <person name="Oppert B."/>
            <person name="Lorenzen M."/>
            <person name="Brown S."/>
            <person name="Wang L."/>
            <person name="Savard J."/>
            <person name="Tautz D."/>
            <person name="Richards S."/>
            <person name="Weinstock G."/>
            <person name="Gibbs R.A."/>
            <person name="Liu Y."/>
            <person name="Worley K."/>
            <person name="Weinstock G."/>
            <person name="Elsik C.G."/>
            <person name="Reese J.T."/>
            <person name="Elhaik E."/>
            <person name="Landan G."/>
            <person name="Graur D."/>
            <person name="Arensburger P."/>
            <person name="Atkinson P."/>
            <person name="Beeman R.W."/>
            <person name="Beidler J."/>
            <person name="Brown S.J."/>
            <person name="Demuth J.P."/>
            <person name="Drury D.W."/>
            <person name="Du Y.Z."/>
            <person name="Fujiwara H."/>
            <person name="Lorenzen M."/>
            <person name="Maselli V."/>
            <person name="Osanai M."/>
            <person name="Park Y."/>
            <person name="Robertson H.M."/>
            <person name="Tu Z."/>
            <person name="Wang J.J."/>
            <person name="Wang S."/>
            <person name="Richards S."/>
            <person name="Song H."/>
            <person name="Zhang L."/>
            <person name="Sodergren E."/>
            <person name="Werner D."/>
            <person name="Stanke M."/>
            <person name="Morgenstern B."/>
            <person name="Solovyev V."/>
            <person name="Kosarev P."/>
            <person name="Brown G."/>
            <person name="Chen H.C."/>
            <person name="Ermolaeva O."/>
            <person name="Hlavina W."/>
            <person name="Kapustin Y."/>
            <person name="Kiryutin B."/>
            <person name="Kitts P."/>
            <person name="Maglott D."/>
            <person name="Pruitt K."/>
            <person name="Sapojnikov V."/>
            <person name="Souvorov A."/>
            <person name="Mackey A.J."/>
            <person name="Waterhouse R.M."/>
            <person name="Wyder S."/>
            <person name="Zdobnov E.M."/>
            <person name="Zdobnov E.M."/>
            <person name="Wyder S."/>
            <person name="Kriventseva E.V."/>
            <person name="Kadowaki T."/>
            <person name="Bork P."/>
            <person name="Aranda M."/>
            <person name="Bao R."/>
            <person name="Beermann A."/>
            <person name="Berns N."/>
            <person name="Bolognesi R."/>
            <person name="Bonneton F."/>
            <person name="Bopp D."/>
            <person name="Brown S.J."/>
            <person name="Bucher G."/>
            <person name="Butts T."/>
            <person name="Chaumot A."/>
            <person name="Denell R.E."/>
            <person name="Ferrier D.E."/>
            <person name="Friedrich M."/>
            <person name="Gordon C.M."/>
            <person name="Jindra M."/>
            <person name="Klingler M."/>
            <person name="Lan Q."/>
            <person name="Lattorff H.M."/>
            <person name="Laudet V."/>
            <person name="von Levetsow C."/>
            <person name="Liu Z."/>
            <person name="Lutz R."/>
            <person name="Lynch J.A."/>
            <person name="da Fonseca R.N."/>
            <person name="Posnien N."/>
            <person name="Reuter R."/>
            <person name="Roth S."/>
            <person name="Savard J."/>
            <person name="Schinko J.B."/>
            <person name="Schmitt C."/>
            <person name="Schoppmeier M."/>
            <person name="Schroder R."/>
            <person name="Shippy T.D."/>
            <person name="Simonnet F."/>
            <person name="Marques-Souza H."/>
            <person name="Tautz D."/>
            <person name="Tomoyasu Y."/>
            <person name="Trauner J."/>
            <person name="Van der Zee M."/>
            <person name="Vervoort M."/>
            <person name="Wittkopp N."/>
            <person name="Wimmer E.A."/>
            <person name="Yang X."/>
            <person name="Jones A.K."/>
            <person name="Sattelle D.B."/>
            <person name="Ebert P.R."/>
            <person name="Nelson D."/>
            <person name="Scott J.G."/>
            <person name="Beeman R.W."/>
            <person name="Muthukrishnan S."/>
            <person name="Kramer K.J."/>
            <person name="Arakane Y."/>
            <person name="Beeman R.W."/>
            <person name="Zhu Q."/>
            <person name="Hogenkamp D."/>
            <person name="Dixit R."/>
            <person name="Oppert B."/>
            <person name="Jiang H."/>
            <person name="Zou Z."/>
            <person name="Marshall J."/>
            <person name="Elpidina E."/>
            <person name="Vinokurov K."/>
            <person name="Oppert C."/>
            <person name="Zou Z."/>
            <person name="Evans J."/>
            <person name="Lu Z."/>
            <person name="Zhao P."/>
            <person name="Sumathipala N."/>
            <person name="Altincicek B."/>
            <person name="Vilcinskas A."/>
            <person name="Williams M."/>
            <person name="Hultmark D."/>
            <person name="Hetru C."/>
            <person name="Jiang H."/>
            <person name="Grimmelikhuijzen C.J."/>
            <person name="Hauser F."/>
            <person name="Cazzamali G."/>
            <person name="Williamson M."/>
            <person name="Park Y."/>
            <person name="Li B."/>
            <person name="Tanaka Y."/>
            <person name="Predel R."/>
            <person name="Neupert S."/>
            <person name="Schachtner J."/>
            <person name="Verleyen P."/>
            <person name="Raible F."/>
            <person name="Bork P."/>
            <person name="Friedrich M."/>
            <person name="Walden K.K."/>
            <person name="Robertson H.M."/>
            <person name="Angeli S."/>
            <person name="Foret S."/>
            <person name="Bucher G."/>
            <person name="Schuetz S."/>
            <person name="Maleszka R."/>
            <person name="Wimmer E.A."/>
            <person name="Beeman R.W."/>
            <person name="Lorenzen M."/>
            <person name="Tomoyasu Y."/>
            <person name="Miller S.C."/>
            <person name="Grossmann D."/>
            <person name="Bucher G."/>
        </authorList>
    </citation>
    <scope>NUCLEOTIDE SEQUENCE [LARGE SCALE GENOMIC DNA]</scope>
    <source>
        <strain evidence="11 12">Georgia GA2</strain>
    </source>
</reference>
<evidence type="ECO:0000256" key="7">
    <source>
        <dbReference type="ARBA" id="ARBA00023136"/>
    </source>
</evidence>
<dbReference type="EMBL" id="KQ971331">
    <property type="protein sequence ID" value="EFA01406.1"/>
    <property type="molecule type" value="Genomic_DNA"/>
</dbReference>
<dbReference type="PANTHER" id="PTHR21137:SF35">
    <property type="entry name" value="ODORANT RECEPTOR 19A-RELATED"/>
    <property type="match status" value="1"/>
</dbReference>
<feature type="transmembrane region" description="Helical" evidence="10">
    <location>
        <begin position="252"/>
        <end position="276"/>
    </location>
</feature>
<comment type="similarity">
    <text evidence="10">Belongs to the insect chemoreceptor superfamily. Heteromeric odorant receptor channel (TC 1.A.69) family.</text>
</comment>
<gene>
    <name evidence="11" type="primary">Or221</name>
    <name evidence="11" type="ORF">TcasGA2_TC030382</name>
</gene>
<comment type="caution">
    <text evidence="10">Lacks conserved residue(s) required for the propagation of feature annotation.</text>
</comment>
<reference evidence="11 12" key="2">
    <citation type="journal article" date="2010" name="Nucleic Acids Res.">
        <title>BeetleBase in 2010: revisions to provide comprehensive genomic information for Tribolium castaneum.</title>
        <authorList>
            <person name="Kim H.S."/>
            <person name="Murphy T."/>
            <person name="Xia J."/>
            <person name="Caragea D."/>
            <person name="Park Y."/>
            <person name="Beeman R.W."/>
            <person name="Lorenzen M.D."/>
            <person name="Butcher S."/>
            <person name="Manak J.R."/>
            <person name="Brown S.J."/>
        </authorList>
    </citation>
    <scope>GENOME REANNOTATION</scope>
    <source>
        <strain evidence="11 12">Georgia GA2</strain>
    </source>
</reference>
<keyword evidence="9 10" id="KW-0807">Transducer</keyword>
<dbReference type="AlphaFoldDB" id="D6WHL7"/>
<dbReference type="PhylomeDB" id="D6WHL7"/>
<dbReference type="InterPro" id="IPR004117">
    <property type="entry name" value="7tm6_olfct_rcpt"/>
</dbReference>
<evidence type="ECO:0000256" key="2">
    <source>
        <dbReference type="ARBA" id="ARBA00022475"/>
    </source>
</evidence>
<organism evidence="11 12">
    <name type="scientific">Tribolium castaneum</name>
    <name type="common">Red flour beetle</name>
    <dbReference type="NCBI Taxonomy" id="7070"/>
    <lineage>
        <taxon>Eukaryota</taxon>
        <taxon>Metazoa</taxon>
        <taxon>Ecdysozoa</taxon>
        <taxon>Arthropoda</taxon>
        <taxon>Hexapoda</taxon>
        <taxon>Insecta</taxon>
        <taxon>Pterygota</taxon>
        <taxon>Neoptera</taxon>
        <taxon>Endopterygota</taxon>
        <taxon>Coleoptera</taxon>
        <taxon>Polyphaga</taxon>
        <taxon>Cucujiformia</taxon>
        <taxon>Tenebrionidae</taxon>
        <taxon>Tenebrionidae incertae sedis</taxon>
        <taxon>Tribolium</taxon>
    </lineage>
</organism>
<keyword evidence="4 10" id="KW-0812">Transmembrane</keyword>
<keyword evidence="6 10" id="KW-1133">Transmembrane helix</keyword>
<dbReference type="GO" id="GO:0050911">
    <property type="term" value="P:detection of chemical stimulus involved in sensory perception of smell"/>
    <property type="evidence" value="ECO:0000318"/>
    <property type="project" value="GO_Central"/>
</dbReference>
<evidence type="ECO:0000313" key="11">
    <source>
        <dbReference type="EMBL" id="EFA01406.1"/>
    </source>
</evidence>
<keyword evidence="8 10" id="KW-0675">Receptor</keyword>
<evidence type="ECO:0000256" key="9">
    <source>
        <dbReference type="ARBA" id="ARBA00023224"/>
    </source>
</evidence>
<dbReference type="GO" id="GO:0005886">
    <property type="term" value="C:plasma membrane"/>
    <property type="evidence" value="ECO:0000318"/>
    <property type="project" value="GO_Central"/>
</dbReference>
<name>D6WHL7_TRICA</name>
<feature type="transmembrane region" description="Helical" evidence="10">
    <location>
        <begin position="60"/>
        <end position="78"/>
    </location>
</feature>
<evidence type="ECO:0000256" key="4">
    <source>
        <dbReference type="ARBA" id="ARBA00022692"/>
    </source>
</evidence>
<feature type="transmembrane region" description="Helical" evidence="10">
    <location>
        <begin position="113"/>
        <end position="132"/>
    </location>
</feature>
<evidence type="ECO:0000256" key="10">
    <source>
        <dbReference type="RuleBase" id="RU351113"/>
    </source>
</evidence>
<evidence type="ECO:0000256" key="3">
    <source>
        <dbReference type="ARBA" id="ARBA00022606"/>
    </source>
</evidence>